<evidence type="ECO:0000313" key="5">
    <source>
        <dbReference type="Proteomes" id="UP000538147"/>
    </source>
</evidence>
<dbReference type="EC" id="3.1.1.-" evidence="4"/>
<dbReference type="RefSeq" id="WP_184199562.1">
    <property type="nucleotide sequence ID" value="NZ_JACIIV010000014.1"/>
</dbReference>
<dbReference type="PROSITE" id="PS01173">
    <property type="entry name" value="LIPASE_GDXG_HIS"/>
    <property type="match status" value="1"/>
</dbReference>
<keyword evidence="5" id="KW-1185">Reference proteome</keyword>
<sequence>MTTPFVRPDVQMLLGMLASQPGPPMHELDAATARDMYNAMAQMADSPRGELAEVKELTIAGDAGAIPARLYRPTDATHPAPVLLFFHGGGWVIGNLDTHDSACAAIARGLGLSVVSVDYRLAPEHRFPAAVDDCLAAARWLATSPAEIGHPVSGLIPAGDSAGGNLAAITSQQLAGQLPVSIVAQWLIYPGTDMQASSGSMEDFADGYLLTRETMDWFMNHYFEGGDDRTDPRASPLAAESLKGQPPTLVFTCSLDPLRDQGRAYAARLIEAGVPTIFREAEGQIHGSLTLRAGIPSAQADLDGNLAALRLLLTA</sequence>
<dbReference type="FunFam" id="3.40.50.1820:FF:000089">
    <property type="entry name" value="Alpha/beta hydrolase"/>
    <property type="match status" value="1"/>
</dbReference>
<dbReference type="InterPro" id="IPR002168">
    <property type="entry name" value="Lipase_GDXG_HIS_AS"/>
</dbReference>
<dbReference type="PANTHER" id="PTHR48081:SF8">
    <property type="entry name" value="ALPHA_BETA HYDROLASE FOLD-3 DOMAIN-CONTAINING PROTEIN-RELATED"/>
    <property type="match status" value="1"/>
</dbReference>
<keyword evidence="2 4" id="KW-0378">Hydrolase</keyword>
<evidence type="ECO:0000313" key="4">
    <source>
        <dbReference type="EMBL" id="MBB6228003.1"/>
    </source>
</evidence>
<dbReference type="Pfam" id="PF07859">
    <property type="entry name" value="Abhydrolase_3"/>
    <property type="match status" value="1"/>
</dbReference>
<dbReference type="AlphaFoldDB" id="A0A841LAK8"/>
<name>A0A841LAK8_9SPHN</name>
<proteinExistence type="inferred from homology"/>
<organism evidence="4 5">
    <name type="scientific">Polymorphobacter multimanifer</name>
    <dbReference type="NCBI Taxonomy" id="1070431"/>
    <lineage>
        <taxon>Bacteria</taxon>
        <taxon>Pseudomonadati</taxon>
        <taxon>Pseudomonadota</taxon>
        <taxon>Alphaproteobacteria</taxon>
        <taxon>Sphingomonadales</taxon>
        <taxon>Sphingosinicellaceae</taxon>
        <taxon>Polymorphobacter</taxon>
    </lineage>
</organism>
<dbReference type="PANTHER" id="PTHR48081">
    <property type="entry name" value="AB HYDROLASE SUPERFAMILY PROTEIN C4A8.06C"/>
    <property type="match status" value="1"/>
</dbReference>
<dbReference type="InterPro" id="IPR013094">
    <property type="entry name" value="AB_hydrolase_3"/>
</dbReference>
<protein>
    <submittedName>
        <fullName evidence="4">Acetyl esterase</fullName>
        <ecNumber evidence="4">3.1.1.-</ecNumber>
    </submittedName>
</protein>
<comment type="caution">
    <text evidence="4">The sequence shown here is derived from an EMBL/GenBank/DDBJ whole genome shotgun (WGS) entry which is preliminary data.</text>
</comment>
<dbReference type="SUPFAM" id="SSF53474">
    <property type="entry name" value="alpha/beta-Hydrolases"/>
    <property type="match status" value="1"/>
</dbReference>
<dbReference type="InterPro" id="IPR029058">
    <property type="entry name" value="AB_hydrolase_fold"/>
</dbReference>
<dbReference type="EMBL" id="JACIIV010000014">
    <property type="protein sequence ID" value="MBB6228003.1"/>
    <property type="molecule type" value="Genomic_DNA"/>
</dbReference>
<evidence type="ECO:0000259" key="3">
    <source>
        <dbReference type="Pfam" id="PF07859"/>
    </source>
</evidence>
<evidence type="ECO:0000256" key="1">
    <source>
        <dbReference type="ARBA" id="ARBA00010515"/>
    </source>
</evidence>
<dbReference type="Proteomes" id="UP000538147">
    <property type="component" value="Unassembled WGS sequence"/>
</dbReference>
<evidence type="ECO:0000256" key="2">
    <source>
        <dbReference type="ARBA" id="ARBA00022801"/>
    </source>
</evidence>
<dbReference type="GO" id="GO:0016787">
    <property type="term" value="F:hydrolase activity"/>
    <property type="evidence" value="ECO:0007669"/>
    <property type="project" value="UniProtKB-KW"/>
</dbReference>
<feature type="domain" description="Alpha/beta hydrolase fold-3" evidence="3">
    <location>
        <begin position="83"/>
        <end position="288"/>
    </location>
</feature>
<accession>A0A841LAK8</accession>
<dbReference type="InterPro" id="IPR050300">
    <property type="entry name" value="GDXG_lipolytic_enzyme"/>
</dbReference>
<comment type="similarity">
    <text evidence="1">Belongs to the 'GDXG' lipolytic enzyme family.</text>
</comment>
<reference evidence="4 5" key="1">
    <citation type="submission" date="2020-08" db="EMBL/GenBank/DDBJ databases">
        <title>Genomic Encyclopedia of Type Strains, Phase IV (KMG-IV): sequencing the most valuable type-strain genomes for metagenomic binning, comparative biology and taxonomic classification.</title>
        <authorList>
            <person name="Goeker M."/>
        </authorList>
    </citation>
    <scope>NUCLEOTIDE SEQUENCE [LARGE SCALE GENOMIC DNA]</scope>
    <source>
        <strain evidence="4 5">DSM 102189</strain>
    </source>
</reference>
<dbReference type="Gene3D" id="3.40.50.1820">
    <property type="entry name" value="alpha/beta hydrolase"/>
    <property type="match status" value="1"/>
</dbReference>
<gene>
    <name evidence="4" type="ORF">FHS79_002185</name>
</gene>